<proteinExistence type="predicted"/>
<keyword evidence="3" id="KW-1185">Reference proteome</keyword>
<evidence type="ECO:0000313" key="2">
    <source>
        <dbReference type="EMBL" id="KAG6380501.1"/>
    </source>
</evidence>
<feature type="compositionally biased region" description="Acidic residues" evidence="1">
    <location>
        <begin position="36"/>
        <end position="46"/>
    </location>
</feature>
<evidence type="ECO:0000313" key="3">
    <source>
        <dbReference type="Proteomes" id="UP000683000"/>
    </source>
</evidence>
<dbReference type="Proteomes" id="UP000683000">
    <property type="component" value="Unassembled WGS sequence"/>
</dbReference>
<gene>
    <name evidence="2" type="ORF">JVT61DRAFT_8660</name>
</gene>
<reference evidence="2" key="1">
    <citation type="submission" date="2021-03" db="EMBL/GenBank/DDBJ databases">
        <title>Evolutionary innovations through gain and loss of genes in the ectomycorrhizal Boletales.</title>
        <authorList>
            <person name="Wu G."/>
            <person name="Miyauchi S."/>
            <person name="Morin E."/>
            <person name="Yang Z.-L."/>
            <person name="Xu J."/>
            <person name="Martin F.M."/>
        </authorList>
    </citation>
    <scope>NUCLEOTIDE SEQUENCE</scope>
    <source>
        <strain evidence="2">BR01</strain>
    </source>
</reference>
<organism evidence="2 3">
    <name type="scientific">Boletus reticuloceps</name>
    <dbReference type="NCBI Taxonomy" id="495285"/>
    <lineage>
        <taxon>Eukaryota</taxon>
        <taxon>Fungi</taxon>
        <taxon>Dikarya</taxon>
        <taxon>Basidiomycota</taxon>
        <taxon>Agaricomycotina</taxon>
        <taxon>Agaricomycetes</taxon>
        <taxon>Agaricomycetidae</taxon>
        <taxon>Boletales</taxon>
        <taxon>Boletineae</taxon>
        <taxon>Boletaceae</taxon>
        <taxon>Boletoideae</taxon>
        <taxon>Boletus</taxon>
    </lineage>
</organism>
<protein>
    <submittedName>
        <fullName evidence="2">Uncharacterized protein</fullName>
    </submittedName>
</protein>
<dbReference type="AlphaFoldDB" id="A0A8I2YXV4"/>
<sequence>MMIAAEMMHEAAVQPGLLDRGAMPGELPDEKNEAFWEAEDGGGDVDDVPHGQPGHQEEDDEDIAPGAYSCRAQPPQPALWKCTGSGI</sequence>
<comment type="caution">
    <text evidence="2">The sequence shown here is derived from an EMBL/GenBank/DDBJ whole genome shotgun (WGS) entry which is preliminary data.</text>
</comment>
<name>A0A8I2YXV4_9AGAM</name>
<feature type="region of interest" description="Disordered" evidence="1">
    <location>
        <begin position="34"/>
        <end position="76"/>
    </location>
</feature>
<evidence type="ECO:0000256" key="1">
    <source>
        <dbReference type="SAM" id="MobiDB-lite"/>
    </source>
</evidence>
<accession>A0A8I2YXV4</accession>
<dbReference type="EMBL" id="JAGFBS010000003">
    <property type="protein sequence ID" value="KAG6380501.1"/>
    <property type="molecule type" value="Genomic_DNA"/>
</dbReference>